<dbReference type="EMBL" id="VXIS01000249">
    <property type="protein sequence ID" value="KAA8895673.1"/>
    <property type="molecule type" value="Genomic_DNA"/>
</dbReference>
<proteinExistence type="predicted"/>
<keyword evidence="4" id="KW-1185">Reference proteome</keyword>
<feature type="transmembrane region" description="Helical" evidence="2">
    <location>
        <begin position="84"/>
        <end position="108"/>
    </location>
</feature>
<evidence type="ECO:0000313" key="3">
    <source>
        <dbReference type="EMBL" id="KAA8895673.1"/>
    </source>
</evidence>
<feature type="region of interest" description="Disordered" evidence="1">
    <location>
        <begin position="331"/>
        <end position="355"/>
    </location>
</feature>
<feature type="transmembrane region" description="Helical" evidence="2">
    <location>
        <begin position="159"/>
        <end position="179"/>
    </location>
</feature>
<dbReference type="AlphaFoldDB" id="A0A5J5EKF2"/>
<sequence length="410" mass="44476">MSLMWLGRLALWIPAYITLVFAADAAIRAYATPRLFKNRSLRRVSLMLVGVLSLLSPTIVPAFLQAWSEEGRCLGEIMMLVTPFSGFGVGISAALISVTTVSAVIVYINLSTKSGIEIENRVTASRELCFVAVSVVQWILLLPYFAVSAAGRADQTLSFMAAVVFNTSGLTASILHIYLHTTRTVISGPSSHTISNTRTTELADLPPPWAHEEQEYRPPAPPKDSPRSVDVNELQIRLLPADAVNLHAPSPHVSERSRFSVSTVGSFAFQRLGEEITTLMNSLLNANSSSSSSSSSSPSPSGRAAARLPFTPAPSNLHYVRSSFDSVCELRTQTPPTRGPCVRSLTPSRPSRRGVPSLNIGRVQNLGKNIWREELVKEVQEHTRTGSARSLFEAVEKESGKLGIGPARRG</sequence>
<name>A0A5J5EKF2_9PEZI</name>
<gene>
    <name evidence="3" type="ORF">FN846DRAFT_911468</name>
</gene>
<dbReference type="OrthoDB" id="5388871at2759"/>
<dbReference type="InParanoid" id="A0A5J5EKF2"/>
<feature type="region of interest" description="Disordered" evidence="1">
    <location>
        <begin position="189"/>
        <end position="228"/>
    </location>
</feature>
<dbReference type="Proteomes" id="UP000326924">
    <property type="component" value="Unassembled WGS sequence"/>
</dbReference>
<feature type="transmembrane region" description="Helical" evidence="2">
    <location>
        <begin position="128"/>
        <end position="147"/>
    </location>
</feature>
<feature type="transmembrane region" description="Helical" evidence="2">
    <location>
        <begin position="12"/>
        <end position="31"/>
    </location>
</feature>
<evidence type="ECO:0000313" key="4">
    <source>
        <dbReference type="Proteomes" id="UP000326924"/>
    </source>
</evidence>
<keyword evidence="2" id="KW-0472">Membrane</keyword>
<evidence type="ECO:0000256" key="2">
    <source>
        <dbReference type="SAM" id="Phobius"/>
    </source>
</evidence>
<feature type="compositionally biased region" description="Polar residues" evidence="1">
    <location>
        <begin position="189"/>
        <end position="200"/>
    </location>
</feature>
<reference evidence="3 4" key="1">
    <citation type="submission" date="2019-09" db="EMBL/GenBank/DDBJ databases">
        <title>Draft genome of the ectomycorrhizal ascomycete Sphaerosporella brunnea.</title>
        <authorList>
            <consortium name="DOE Joint Genome Institute"/>
            <person name="Benucci G.M."/>
            <person name="Marozzi G."/>
            <person name="Antonielli L."/>
            <person name="Sanchez S."/>
            <person name="Marco P."/>
            <person name="Wang X."/>
            <person name="Falini L.B."/>
            <person name="Barry K."/>
            <person name="Haridas S."/>
            <person name="Lipzen A."/>
            <person name="Labutti K."/>
            <person name="Grigoriev I.V."/>
            <person name="Murat C."/>
            <person name="Martin F."/>
            <person name="Albertini E."/>
            <person name="Donnini D."/>
            <person name="Bonito G."/>
        </authorList>
    </citation>
    <scope>NUCLEOTIDE SEQUENCE [LARGE SCALE GENOMIC DNA]</scope>
    <source>
        <strain evidence="3 4">Sb_GMNB300</strain>
    </source>
</reference>
<keyword evidence="2" id="KW-0812">Transmembrane</keyword>
<feature type="compositionally biased region" description="Low complexity" evidence="1">
    <location>
        <begin position="288"/>
        <end position="301"/>
    </location>
</feature>
<protein>
    <submittedName>
        <fullName evidence="3">Uncharacterized protein</fullName>
    </submittedName>
</protein>
<evidence type="ECO:0000256" key="1">
    <source>
        <dbReference type="SAM" id="MobiDB-lite"/>
    </source>
</evidence>
<keyword evidence="2" id="KW-1133">Transmembrane helix</keyword>
<feature type="transmembrane region" description="Helical" evidence="2">
    <location>
        <begin position="43"/>
        <end position="64"/>
    </location>
</feature>
<accession>A0A5J5EKF2</accession>
<feature type="region of interest" description="Disordered" evidence="1">
    <location>
        <begin position="285"/>
        <end position="309"/>
    </location>
</feature>
<comment type="caution">
    <text evidence="3">The sequence shown here is derived from an EMBL/GenBank/DDBJ whole genome shotgun (WGS) entry which is preliminary data.</text>
</comment>
<organism evidence="3 4">
    <name type="scientific">Sphaerosporella brunnea</name>
    <dbReference type="NCBI Taxonomy" id="1250544"/>
    <lineage>
        <taxon>Eukaryota</taxon>
        <taxon>Fungi</taxon>
        <taxon>Dikarya</taxon>
        <taxon>Ascomycota</taxon>
        <taxon>Pezizomycotina</taxon>
        <taxon>Pezizomycetes</taxon>
        <taxon>Pezizales</taxon>
        <taxon>Pyronemataceae</taxon>
        <taxon>Sphaerosporella</taxon>
    </lineage>
</organism>